<dbReference type="EMBL" id="JABEZW010000004">
    <property type="protein sequence ID" value="MBA0763310.1"/>
    <property type="molecule type" value="Genomic_DNA"/>
</dbReference>
<feature type="region of interest" description="Disordered" evidence="1">
    <location>
        <begin position="297"/>
        <end position="339"/>
    </location>
</feature>
<sequence>REANTQDGVADVPVKVILSLDRPRSWKDNFIGTGLRAYDKTKISTKVDGDDLDLLDEDIMRLSVNSIPVIDLYYQPYSNMVMAWIRLPGLPGHLYKRKIFWEIGGMIGRVAKLDFNIDNRVRGRFARMAVYVNLGKALISQVLINGVLQKAEYEYLPTVTNGASKEKTQENIRFQPLESLSDEMGPQESRPMKENNLAQKELGFALEQKTATRGPSPTGQTQQRPVSSSATLQPEVELVTGVTMARAQAVTQGRQIVAISDSNGVLNPTKHSVVVFKDFSSIGENQEEHLALKNTKGNRMNASPTATKGKLNGNTKGQNSKELLGIKGAPSKLHLLKSH</sequence>
<feature type="compositionally biased region" description="Polar residues" evidence="1">
    <location>
        <begin position="297"/>
        <end position="321"/>
    </location>
</feature>
<dbReference type="PANTHER" id="PTHR31286:SF173">
    <property type="entry name" value="DUF4283 DOMAIN-CONTAINING PROTEIN"/>
    <property type="match status" value="1"/>
</dbReference>
<proteinExistence type="predicted"/>
<dbReference type="AlphaFoldDB" id="A0A7J9DRE8"/>
<name>A0A7J9DRE8_9ROSI</name>
<comment type="caution">
    <text evidence="2">The sequence shown here is derived from an EMBL/GenBank/DDBJ whole genome shotgun (WGS) entry which is preliminary data.</text>
</comment>
<keyword evidence="3" id="KW-1185">Reference proteome</keyword>
<gene>
    <name evidence="2" type="ORF">Gotri_012776</name>
</gene>
<evidence type="ECO:0000256" key="1">
    <source>
        <dbReference type="SAM" id="MobiDB-lite"/>
    </source>
</evidence>
<evidence type="ECO:0008006" key="4">
    <source>
        <dbReference type="Google" id="ProtNLM"/>
    </source>
</evidence>
<evidence type="ECO:0000313" key="2">
    <source>
        <dbReference type="EMBL" id="MBA0763310.1"/>
    </source>
</evidence>
<reference evidence="2 3" key="1">
    <citation type="journal article" date="2019" name="Genome Biol. Evol.">
        <title>Insights into the evolution of the New World diploid cottons (Gossypium, subgenus Houzingenia) based on genome sequencing.</title>
        <authorList>
            <person name="Grover C.E."/>
            <person name="Arick M.A. 2nd"/>
            <person name="Thrash A."/>
            <person name="Conover J.L."/>
            <person name="Sanders W.S."/>
            <person name="Peterson D.G."/>
            <person name="Frelichowski J.E."/>
            <person name="Scheffler J.A."/>
            <person name="Scheffler B.E."/>
            <person name="Wendel J.F."/>
        </authorList>
    </citation>
    <scope>NUCLEOTIDE SEQUENCE [LARGE SCALE GENOMIC DNA]</scope>
    <source>
        <strain evidence="2">8</strain>
        <tissue evidence="2">Leaf</tissue>
    </source>
</reference>
<evidence type="ECO:0000313" key="3">
    <source>
        <dbReference type="Proteomes" id="UP000593568"/>
    </source>
</evidence>
<accession>A0A7J9DRE8</accession>
<feature type="region of interest" description="Disordered" evidence="1">
    <location>
        <begin position="210"/>
        <end position="232"/>
    </location>
</feature>
<organism evidence="2 3">
    <name type="scientific">Gossypium trilobum</name>
    <dbReference type="NCBI Taxonomy" id="34281"/>
    <lineage>
        <taxon>Eukaryota</taxon>
        <taxon>Viridiplantae</taxon>
        <taxon>Streptophyta</taxon>
        <taxon>Embryophyta</taxon>
        <taxon>Tracheophyta</taxon>
        <taxon>Spermatophyta</taxon>
        <taxon>Magnoliopsida</taxon>
        <taxon>eudicotyledons</taxon>
        <taxon>Gunneridae</taxon>
        <taxon>Pentapetalae</taxon>
        <taxon>rosids</taxon>
        <taxon>malvids</taxon>
        <taxon>Malvales</taxon>
        <taxon>Malvaceae</taxon>
        <taxon>Malvoideae</taxon>
        <taxon>Gossypium</taxon>
    </lineage>
</organism>
<feature type="region of interest" description="Disordered" evidence="1">
    <location>
        <begin position="166"/>
        <end position="192"/>
    </location>
</feature>
<dbReference type="PANTHER" id="PTHR31286">
    <property type="entry name" value="GLYCINE-RICH CELL WALL STRUCTURAL PROTEIN 1.8-LIKE"/>
    <property type="match status" value="1"/>
</dbReference>
<dbReference type="Proteomes" id="UP000593568">
    <property type="component" value="Unassembled WGS sequence"/>
</dbReference>
<dbReference type="InterPro" id="IPR040256">
    <property type="entry name" value="At4g02000-like"/>
</dbReference>
<feature type="non-terminal residue" evidence="2">
    <location>
        <position position="1"/>
    </location>
</feature>
<protein>
    <recommendedName>
        <fullName evidence="4">DUF4283 domain-containing protein</fullName>
    </recommendedName>
</protein>